<dbReference type="PROSITE" id="PS50823">
    <property type="entry name" value="KH_TYPE_2"/>
    <property type="match status" value="1"/>
</dbReference>
<gene>
    <name evidence="8" type="primary">rpsC</name>
    <name evidence="11" type="ORF">A2Y75_09965</name>
</gene>
<keyword evidence="3 8" id="KW-0694">RNA-binding</keyword>
<dbReference type="SUPFAM" id="SSF54814">
    <property type="entry name" value="Prokaryotic type KH domain (KH-domain type II)"/>
    <property type="match status" value="1"/>
</dbReference>
<dbReference type="InterPro" id="IPR015946">
    <property type="entry name" value="KH_dom-like_a/b"/>
</dbReference>
<evidence type="ECO:0000259" key="10">
    <source>
        <dbReference type="PROSITE" id="PS50823"/>
    </source>
</evidence>
<dbReference type="EMBL" id="MELK01000045">
    <property type="protein sequence ID" value="OFW56465.1"/>
    <property type="molecule type" value="Genomic_DNA"/>
</dbReference>
<dbReference type="Gene3D" id="3.30.300.20">
    <property type="match status" value="1"/>
</dbReference>
<evidence type="ECO:0000256" key="5">
    <source>
        <dbReference type="ARBA" id="ARBA00023274"/>
    </source>
</evidence>
<dbReference type="Gene3D" id="3.30.1140.32">
    <property type="entry name" value="Ribosomal protein S3, C-terminal domain"/>
    <property type="match status" value="1"/>
</dbReference>
<evidence type="ECO:0000256" key="8">
    <source>
        <dbReference type="HAMAP-Rule" id="MF_01309"/>
    </source>
</evidence>
<evidence type="ECO:0000313" key="11">
    <source>
        <dbReference type="EMBL" id="OFW56465.1"/>
    </source>
</evidence>
<comment type="caution">
    <text evidence="11">The sequence shown here is derived from an EMBL/GenBank/DDBJ whole genome shotgun (WGS) entry which is preliminary data.</text>
</comment>
<dbReference type="HAMAP" id="MF_01309_B">
    <property type="entry name" value="Ribosomal_uS3_B"/>
    <property type="match status" value="1"/>
</dbReference>
<evidence type="ECO:0000256" key="3">
    <source>
        <dbReference type="ARBA" id="ARBA00022884"/>
    </source>
</evidence>
<dbReference type="InterPro" id="IPR057258">
    <property type="entry name" value="Ribosomal_uS3"/>
</dbReference>
<dbReference type="PANTHER" id="PTHR11760:SF19">
    <property type="entry name" value="SMALL RIBOSOMAL SUBUNIT PROTEIN US3C"/>
    <property type="match status" value="1"/>
</dbReference>
<name>A0A1F2WHX3_9ACTN</name>
<dbReference type="Pfam" id="PF00189">
    <property type="entry name" value="Ribosomal_S3_C"/>
    <property type="match status" value="1"/>
</dbReference>
<comment type="subunit">
    <text evidence="8">Part of the 30S ribosomal subunit. Forms a tight complex with proteins S10 and S14.</text>
</comment>
<dbReference type="InterPro" id="IPR001351">
    <property type="entry name" value="Ribosomal_uS3_C"/>
</dbReference>
<dbReference type="FunFam" id="3.30.1140.32:FF:000002">
    <property type="entry name" value="30S ribosomal protein S3"/>
    <property type="match status" value="1"/>
</dbReference>
<comment type="similarity">
    <text evidence="1 8 9">Belongs to the universal ribosomal protein uS3 family.</text>
</comment>
<keyword evidence="2 8" id="KW-0699">rRNA-binding</keyword>
<evidence type="ECO:0000256" key="1">
    <source>
        <dbReference type="ARBA" id="ARBA00010761"/>
    </source>
</evidence>
<dbReference type="SUPFAM" id="SSF54821">
    <property type="entry name" value="Ribosomal protein S3 C-terminal domain"/>
    <property type="match status" value="1"/>
</dbReference>
<proteinExistence type="inferred from homology"/>
<dbReference type="PROSITE" id="PS50084">
    <property type="entry name" value="KH_TYPE_1"/>
    <property type="match status" value="1"/>
</dbReference>
<dbReference type="CDD" id="cd02412">
    <property type="entry name" value="KH-II_30S_S3"/>
    <property type="match status" value="1"/>
</dbReference>
<evidence type="ECO:0000256" key="4">
    <source>
        <dbReference type="ARBA" id="ARBA00022980"/>
    </source>
</evidence>
<evidence type="ECO:0000256" key="2">
    <source>
        <dbReference type="ARBA" id="ARBA00022730"/>
    </source>
</evidence>
<evidence type="ECO:0000256" key="7">
    <source>
        <dbReference type="ARBA" id="ARBA00035257"/>
    </source>
</evidence>
<reference evidence="11 12" key="1">
    <citation type="journal article" date="2016" name="Nat. Commun.">
        <title>Thousands of microbial genomes shed light on interconnected biogeochemical processes in an aquifer system.</title>
        <authorList>
            <person name="Anantharaman K."/>
            <person name="Brown C.T."/>
            <person name="Hug L.A."/>
            <person name="Sharon I."/>
            <person name="Castelle C.J."/>
            <person name="Probst A.J."/>
            <person name="Thomas B.C."/>
            <person name="Singh A."/>
            <person name="Wilkins M.J."/>
            <person name="Karaoz U."/>
            <person name="Brodie E.L."/>
            <person name="Williams K.H."/>
            <person name="Hubbard S.S."/>
            <person name="Banfield J.F."/>
        </authorList>
    </citation>
    <scope>NUCLEOTIDE SEQUENCE [LARGE SCALE GENOMIC DNA]</scope>
</reference>
<evidence type="ECO:0000256" key="9">
    <source>
        <dbReference type="RuleBase" id="RU003624"/>
    </source>
</evidence>
<dbReference type="STRING" id="1797197.A2Y75_09965"/>
<organism evidence="11 12">
    <name type="scientific">Candidatus Solincola sediminis</name>
    <dbReference type="NCBI Taxonomy" id="1797199"/>
    <lineage>
        <taxon>Bacteria</taxon>
        <taxon>Bacillati</taxon>
        <taxon>Actinomycetota</taxon>
        <taxon>Candidatus Geothermincolia</taxon>
        <taxon>Candidatus Geothermincolales</taxon>
        <taxon>Candidatus Geothermincolaceae</taxon>
        <taxon>Candidatus Solincola</taxon>
    </lineage>
</organism>
<dbReference type="InterPro" id="IPR004087">
    <property type="entry name" value="KH_dom"/>
</dbReference>
<protein>
    <recommendedName>
        <fullName evidence="7 8">Small ribosomal subunit protein uS3</fullName>
    </recommendedName>
</protein>
<dbReference type="NCBIfam" id="TIGR01009">
    <property type="entry name" value="rpsC_bact"/>
    <property type="match status" value="1"/>
</dbReference>
<dbReference type="Pfam" id="PF07650">
    <property type="entry name" value="KH_2"/>
    <property type="match status" value="1"/>
</dbReference>
<dbReference type="InterPro" id="IPR036419">
    <property type="entry name" value="Ribosomal_S3_C_sf"/>
</dbReference>
<dbReference type="InterPro" id="IPR005704">
    <property type="entry name" value="Ribosomal_uS3_bac-typ"/>
</dbReference>
<evidence type="ECO:0000256" key="6">
    <source>
        <dbReference type="ARBA" id="ARBA00024998"/>
    </source>
</evidence>
<keyword evidence="5 8" id="KW-0687">Ribonucleoprotein</keyword>
<dbReference type="AlphaFoldDB" id="A0A1F2WHX3"/>
<dbReference type="PROSITE" id="PS00548">
    <property type="entry name" value="RIBOSOMAL_S3"/>
    <property type="match status" value="1"/>
</dbReference>
<comment type="function">
    <text evidence="6 8">Binds the lower part of the 30S subunit head. Binds mRNA in the 70S ribosome, positioning it for translation.</text>
</comment>
<evidence type="ECO:0000313" key="12">
    <source>
        <dbReference type="Proteomes" id="UP000177876"/>
    </source>
</evidence>
<dbReference type="GO" id="GO:0022627">
    <property type="term" value="C:cytosolic small ribosomal subunit"/>
    <property type="evidence" value="ECO:0007669"/>
    <property type="project" value="TreeGrafter"/>
</dbReference>
<dbReference type="GO" id="GO:0003735">
    <property type="term" value="F:structural constituent of ribosome"/>
    <property type="evidence" value="ECO:0007669"/>
    <property type="project" value="InterPro"/>
</dbReference>
<dbReference type="InterPro" id="IPR004044">
    <property type="entry name" value="KH_dom_type_2"/>
</dbReference>
<accession>A0A1F2WHX3</accession>
<dbReference type="GO" id="GO:0003729">
    <property type="term" value="F:mRNA binding"/>
    <property type="evidence" value="ECO:0007669"/>
    <property type="project" value="UniProtKB-UniRule"/>
</dbReference>
<dbReference type="GO" id="GO:0006412">
    <property type="term" value="P:translation"/>
    <property type="evidence" value="ECO:0007669"/>
    <property type="project" value="UniProtKB-UniRule"/>
</dbReference>
<dbReference type="PANTHER" id="PTHR11760">
    <property type="entry name" value="30S/40S RIBOSOMAL PROTEIN S3"/>
    <property type="match status" value="1"/>
</dbReference>
<dbReference type="FunFam" id="3.30.300.20:FF:000001">
    <property type="entry name" value="30S ribosomal protein S3"/>
    <property type="match status" value="1"/>
</dbReference>
<feature type="domain" description="KH type-2" evidence="10">
    <location>
        <begin position="38"/>
        <end position="106"/>
    </location>
</feature>
<dbReference type="Proteomes" id="UP000177876">
    <property type="component" value="Unassembled WGS sequence"/>
</dbReference>
<sequence>MGQKVHPYGFRLGVIYDWKSRWFATRDYADLLQEDLAIRRYLKAYLRRAAISRVEIERTNKRVKVDIYTARPGIVIGRRGAEVDRIKRELATMTGKEVQINIQEVNQPELDAFLMAQNIAEQLQGRVSFRRAMKRSVQNALRAGAKGIKVSCSGRLGGAEMARTEWYREGQVPLQTLRADIDYGFFVARTTFGVIGVKVWIYKGVIGEPDRRAKQIPKVVEESTPIKGAATEVLEAPIEDAVPEEVEEVIEAQVSEVEEGQEV</sequence>
<keyword evidence="4 8" id="KW-0689">Ribosomal protein</keyword>
<dbReference type="SMART" id="SM00322">
    <property type="entry name" value="KH"/>
    <property type="match status" value="1"/>
</dbReference>
<dbReference type="InterPro" id="IPR018280">
    <property type="entry name" value="Ribosomal_uS3_CS"/>
</dbReference>
<dbReference type="InterPro" id="IPR009019">
    <property type="entry name" value="KH_sf_prok-type"/>
</dbReference>
<dbReference type="GO" id="GO:0019843">
    <property type="term" value="F:rRNA binding"/>
    <property type="evidence" value="ECO:0007669"/>
    <property type="project" value="UniProtKB-UniRule"/>
</dbReference>